<evidence type="ECO:0000256" key="3">
    <source>
        <dbReference type="PROSITE-ProRule" id="PRU00169"/>
    </source>
</evidence>
<evidence type="ECO:0000259" key="6">
    <source>
        <dbReference type="PROSITE" id="PS50887"/>
    </source>
</evidence>
<comment type="caution">
    <text evidence="7">The sequence shown here is derived from an EMBL/GenBank/DDBJ whole genome shotgun (WGS) entry which is preliminary data.</text>
</comment>
<feature type="domain" description="GGDEF" evidence="6">
    <location>
        <begin position="225"/>
        <end position="362"/>
    </location>
</feature>
<dbReference type="Proteomes" id="UP000305539">
    <property type="component" value="Unassembled WGS sequence"/>
</dbReference>
<dbReference type="InterPro" id="IPR050469">
    <property type="entry name" value="Diguanylate_Cyclase"/>
</dbReference>
<feature type="modified residue" description="4-aspartylphosphate" evidence="3">
    <location>
        <position position="94"/>
    </location>
</feature>
<sequence>MNVDHPGSLDEAATERPVADGADAALEAARTALMTPPATDMPVMVLLIDDQTIVAEAVRRALADDPNIDFHYCSRADEAMDAAHKTRPTVILQDLVMPGIDGLTLVKEYRADPAMRDVPIIVLSTKEEPVIKSAAFSAGANDYLVKLPDRIELVARVRYHSRSYINLLQRDEAYRALRQSQQQLMEANLELRRLTHSDGLTGLSNRRYLDEYLGAEWRRGARHESELAMLMIDVDNFKPYNDTYGHVAGDDALKQIAETVANCLGRPGDLAARFGGEEFAVVLPGTPPGGVKQLAEKIRAEVEALRLPHAGSSTGEYLTVSIGGASLVPAAEMPITSLVELADFALYQAKREGKNRVVIVEDSVGVGERPGVSVGRD</sequence>
<dbReference type="SUPFAM" id="SSF55073">
    <property type="entry name" value="Nucleotide cyclase"/>
    <property type="match status" value="1"/>
</dbReference>
<dbReference type="GO" id="GO:0052621">
    <property type="term" value="F:diguanylate cyclase activity"/>
    <property type="evidence" value="ECO:0007669"/>
    <property type="project" value="UniProtKB-EC"/>
</dbReference>
<feature type="domain" description="Response regulatory" evidence="5">
    <location>
        <begin position="44"/>
        <end position="161"/>
    </location>
</feature>
<keyword evidence="8" id="KW-1185">Reference proteome</keyword>
<evidence type="ECO:0000256" key="2">
    <source>
        <dbReference type="ARBA" id="ARBA00034247"/>
    </source>
</evidence>
<dbReference type="GO" id="GO:0005886">
    <property type="term" value="C:plasma membrane"/>
    <property type="evidence" value="ECO:0007669"/>
    <property type="project" value="TreeGrafter"/>
</dbReference>
<comment type="catalytic activity">
    <reaction evidence="2">
        <text>2 GTP = 3',3'-c-di-GMP + 2 diphosphate</text>
        <dbReference type="Rhea" id="RHEA:24898"/>
        <dbReference type="ChEBI" id="CHEBI:33019"/>
        <dbReference type="ChEBI" id="CHEBI:37565"/>
        <dbReference type="ChEBI" id="CHEBI:58805"/>
        <dbReference type="EC" id="2.7.7.65"/>
    </reaction>
</comment>
<keyword evidence="4" id="KW-0175">Coiled coil</keyword>
<keyword evidence="3" id="KW-0597">Phosphoprotein</keyword>
<evidence type="ECO:0000256" key="4">
    <source>
        <dbReference type="SAM" id="Coils"/>
    </source>
</evidence>
<protein>
    <recommendedName>
        <fullName evidence="1">diguanylate cyclase</fullName>
        <ecNumber evidence="1">2.7.7.65</ecNumber>
    </recommendedName>
</protein>
<dbReference type="SMART" id="SM00448">
    <property type="entry name" value="REC"/>
    <property type="match status" value="1"/>
</dbReference>
<organism evidence="7 8">
    <name type="scientific">Trinickia terrae</name>
    <dbReference type="NCBI Taxonomy" id="2571161"/>
    <lineage>
        <taxon>Bacteria</taxon>
        <taxon>Pseudomonadati</taxon>
        <taxon>Pseudomonadota</taxon>
        <taxon>Betaproteobacteria</taxon>
        <taxon>Burkholderiales</taxon>
        <taxon>Burkholderiaceae</taxon>
        <taxon>Trinickia</taxon>
    </lineage>
</organism>
<dbReference type="Gene3D" id="3.30.70.270">
    <property type="match status" value="1"/>
</dbReference>
<dbReference type="PANTHER" id="PTHR45138">
    <property type="entry name" value="REGULATORY COMPONENTS OF SENSORY TRANSDUCTION SYSTEM"/>
    <property type="match status" value="1"/>
</dbReference>
<evidence type="ECO:0000256" key="1">
    <source>
        <dbReference type="ARBA" id="ARBA00012528"/>
    </source>
</evidence>
<dbReference type="NCBIfam" id="TIGR00254">
    <property type="entry name" value="GGDEF"/>
    <property type="match status" value="1"/>
</dbReference>
<evidence type="ECO:0000259" key="5">
    <source>
        <dbReference type="PROSITE" id="PS50110"/>
    </source>
</evidence>
<dbReference type="InterPro" id="IPR043128">
    <property type="entry name" value="Rev_trsase/Diguanyl_cyclase"/>
</dbReference>
<evidence type="ECO:0000313" key="7">
    <source>
        <dbReference type="EMBL" id="TKC85889.1"/>
    </source>
</evidence>
<dbReference type="AlphaFoldDB" id="A0A4U1HW08"/>
<dbReference type="Gene3D" id="3.40.50.2300">
    <property type="match status" value="1"/>
</dbReference>
<dbReference type="InterPro" id="IPR000160">
    <property type="entry name" value="GGDEF_dom"/>
</dbReference>
<dbReference type="InterPro" id="IPR029787">
    <property type="entry name" value="Nucleotide_cyclase"/>
</dbReference>
<dbReference type="GO" id="GO:0000160">
    <property type="term" value="P:phosphorelay signal transduction system"/>
    <property type="evidence" value="ECO:0007669"/>
    <property type="project" value="InterPro"/>
</dbReference>
<dbReference type="GO" id="GO:0043709">
    <property type="term" value="P:cell adhesion involved in single-species biofilm formation"/>
    <property type="evidence" value="ECO:0007669"/>
    <property type="project" value="TreeGrafter"/>
</dbReference>
<accession>A0A4U1HW08</accession>
<dbReference type="SUPFAM" id="SSF52172">
    <property type="entry name" value="CheY-like"/>
    <property type="match status" value="1"/>
</dbReference>
<dbReference type="Pfam" id="PF00072">
    <property type="entry name" value="Response_reg"/>
    <property type="match status" value="1"/>
</dbReference>
<name>A0A4U1HW08_9BURK</name>
<reference evidence="7 8" key="1">
    <citation type="submission" date="2019-04" db="EMBL/GenBank/DDBJ databases">
        <title>Trinickia sp. 7GSK02, isolated from subtropical forest soil.</title>
        <authorList>
            <person name="Gao Z.-H."/>
            <person name="Qiu L.-H."/>
        </authorList>
    </citation>
    <scope>NUCLEOTIDE SEQUENCE [LARGE SCALE GENOMIC DNA]</scope>
    <source>
        <strain evidence="7 8">7GSK02</strain>
    </source>
</reference>
<dbReference type="InterPro" id="IPR011006">
    <property type="entry name" value="CheY-like_superfamily"/>
</dbReference>
<gene>
    <name evidence="7" type="ORF">FAZ69_21425</name>
</gene>
<dbReference type="FunFam" id="3.30.70.270:FF:000001">
    <property type="entry name" value="Diguanylate cyclase domain protein"/>
    <property type="match status" value="1"/>
</dbReference>
<dbReference type="PROSITE" id="PS50887">
    <property type="entry name" value="GGDEF"/>
    <property type="match status" value="1"/>
</dbReference>
<dbReference type="SMART" id="SM00267">
    <property type="entry name" value="GGDEF"/>
    <property type="match status" value="1"/>
</dbReference>
<dbReference type="EMBL" id="SWJE01000012">
    <property type="protein sequence ID" value="TKC85889.1"/>
    <property type="molecule type" value="Genomic_DNA"/>
</dbReference>
<dbReference type="InterPro" id="IPR001789">
    <property type="entry name" value="Sig_transdc_resp-reg_receiver"/>
</dbReference>
<evidence type="ECO:0000313" key="8">
    <source>
        <dbReference type="Proteomes" id="UP000305539"/>
    </source>
</evidence>
<dbReference type="OrthoDB" id="9813903at2"/>
<dbReference type="PANTHER" id="PTHR45138:SF9">
    <property type="entry name" value="DIGUANYLATE CYCLASE DGCM-RELATED"/>
    <property type="match status" value="1"/>
</dbReference>
<proteinExistence type="predicted"/>
<dbReference type="GO" id="GO:1902201">
    <property type="term" value="P:negative regulation of bacterial-type flagellum-dependent cell motility"/>
    <property type="evidence" value="ECO:0007669"/>
    <property type="project" value="TreeGrafter"/>
</dbReference>
<feature type="coiled-coil region" evidence="4">
    <location>
        <begin position="170"/>
        <end position="197"/>
    </location>
</feature>
<dbReference type="CDD" id="cd01949">
    <property type="entry name" value="GGDEF"/>
    <property type="match status" value="1"/>
</dbReference>
<dbReference type="Pfam" id="PF00990">
    <property type="entry name" value="GGDEF"/>
    <property type="match status" value="1"/>
</dbReference>
<dbReference type="PROSITE" id="PS50110">
    <property type="entry name" value="RESPONSE_REGULATORY"/>
    <property type="match status" value="1"/>
</dbReference>
<dbReference type="EC" id="2.7.7.65" evidence="1"/>